<feature type="region of interest" description="Disordered" evidence="14">
    <location>
        <begin position="1030"/>
        <end position="1070"/>
    </location>
</feature>
<dbReference type="InterPro" id="IPR001876">
    <property type="entry name" value="Znf_RanBP2"/>
</dbReference>
<feature type="domain" description="RING-type" evidence="16">
    <location>
        <begin position="1917"/>
        <end position="1959"/>
    </location>
</feature>
<feature type="compositionally biased region" description="Basic and acidic residues" evidence="14">
    <location>
        <begin position="1545"/>
        <end position="1562"/>
    </location>
</feature>
<dbReference type="InterPro" id="IPR044066">
    <property type="entry name" value="TRIAD_supradom"/>
</dbReference>
<feature type="compositionally biased region" description="Low complexity" evidence="14">
    <location>
        <begin position="991"/>
        <end position="1000"/>
    </location>
</feature>
<proteinExistence type="inferred from homology"/>
<dbReference type="GO" id="GO:0008270">
    <property type="term" value="F:zinc ion binding"/>
    <property type="evidence" value="ECO:0007669"/>
    <property type="project" value="UniProtKB-KW"/>
</dbReference>
<feature type="compositionally biased region" description="Polar residues" evidence="14">
    <location>
        <begin position="1523"/>
        <end position="1536"/>
    </location>
</feature>
<evidence type="ECO:0000256" key="7">
    <source>
        <dbReference type="ARBA" id="ARBA00022679"/>
    </source>
</evidence>
<dbReference type="CDD" id="cd20358">
    <property type="entry name" value="Rcat_RBR_HOIL1"/>
    <property type="match status" value="1"/>
</dbReference>
<feature type="region of interest" description="Disordered" evidence="14">
    <location>
        <begin position="440"/>
        <end position="462"/>
    </location>
</feature>
<name>A0A8D8X0I8_9HEMI</name>
<feature type="region of interest" description="Disordered" evidence="14">
    <location>
        <begin position="404"/>
        <end position="425"/>
    </location>
</feature>
<dbReference type="SUPFAM" id="SSF57850">
    <property type="entry name" value="RING/U-box"/>
    <property type="match status" value="3"/>
</dbReference>
<evidence type="ECO:0000256" key="2">
    <source>
        <dbReference type="ARBA" id="ARBA00004906"/>
    </source>
</evidence>
<reference evidence="19" key="1">
    <citation type="submission" date="2021-05" db="EMBL/GenBank/DDBJ databases">
        <authorList>
            <person name="Alioto T."/>
            <person name="Alioto T."/>
            <person name="Gomez Garrido J."/>
        </authorList>
    </citation>
    <scope>NUCLEOTIDE SEQUENCE</scope>
</reference>
<dbReference type="PROSITE" id="PS50053">
    <property type="entry name" value="UBIQUITIN_2"/>
    <property type="match status" value="1"/>
</dbReference>
<dbReference type="InterPro" id="IPR051628">
    <property type="entry name" value="LUBAC_E3_Ligases"/>
</dbReference>
<evidence type="ECO:0000256" key="10">
    <source>
        <dbReference type="ARBA" id="ARBA00022771"/>
    </source>
</evidence>
<evidence type="ECO:0000259" key="17">
    <source>
        <dbReference type="PROSITE" id="PS50199"/>
    </source>
</evidence>
<feature type="compositionally biased region" description="Low complexity" evidence="14">
    <location>
        <begin position="1669"/>
        <end position="1694"/>
    </location>
</feature>
<feature type="compositionally biased region" description="Polar residues" evidence="14">
    <location>
        <begin position="1652"/>
        <end position="1668"/>
    </location>
</feature>
<evidence type="ECO:0000256" key="5">
    <source>
        <dbReference type="ARBA" id="ARBA00017887"/>
    </source>
</evidence>
<dbReference type="InterPro" id="IPR013083">
    <property type="entry name" value="Znf_RING/FYVE/PHD"/>
</dbReference>
<feature type="region of interest" description="Disordered" evidence="14">
    <location>
        <begin position="307"/>
        <end position="368"/>
    </location>
</feature>
<dbReference type="GO" id="GO:0097039">
    <property type="term" value="P:protein linear polyubiquitination"/>
    <property type="evidence" value="ECO:0007669"/>
    <property type="project" value="TreeGrafter"/>
</dbReference>
<dbReference type="InterPro" id="IPR047559">
    <property type="entry name" value="HOIL1_RBR_mRING-HC-C3HC3D"/>
</dbReference>
<dbReference type="GO" id="GO:0071797">
    <property type="term" value="C:LUBAC complex"/>
    <property type="evidence" value="ECO:0007669"/>
    <property type="project" value="TreeGrafter"/>
</dbReference>
<keyword evidence="9" id="KW-0677">Repeat</keyword>
<evidence type="ECO:0000313" key="19">
    <source>
        <dbReference type="EMBL" id="CAG6677195.1"/>
    </source>
</evidence>
<dbReference type="PROSITE" id="PS51873">
    <property type="entry name" value="TRIAD"/>
    <property type="match status" value="1"/>
</dbReference>
<comment type="pathway">
    <text evidence="2">Protein modification; protein ubiquitination.</text>
</comment>
<comment type="catalytic activity">
    <reaction evidence="1">
        <text>[E2 ubiquitin-conjugating enzyme]-S-ubiquitinyl-L-cysteine + [acceptor protein]-L-lysine = [E2 ubiquitin-conjugating enzyme]-L-cysteine + [acceptor protein]-N(6)-ubiquitinyl-L-lysine.</text>
        <dbReference type="EC" id="2.3.2.31"/>
    </reaction>
</comment>
<feature type="compositionally biased region" description="Low complexity" evidence="14">
    <location>
        <begin position="1727"/>
        <end position="1749"/>
    </location>
</feature>
<evidence type="ECO:0000256" key="11">
    <source>
        <dbReference type="ARBA" id="ARBA00022786"/>
    </source>
</evidence>
<sequence>MMEASNSNSGVENRKVSIVRRRLFVKHDRESSGSSVTSQEKRSSGVFSFFRWFKKSDEQINGGEGKNSSLPASPNLKRNQSLSCGSLLSTATVSSFSFVNPGVYRPHVSLRQIHPGPDTDTYRNRIKQRDQLRETEKDLTLKKKYKLLGSSTTSIYRSVETLPTCERPAGVMRSASLGRKKRKAPQPPQGEVSLLEVKTQRGLYGHRRTVSDCEARRVHVKGKRKAPPPPTPTSSMNNTLSRSWRKKRPAPSLPFNSEEKTRLLHSLEKLKAHAEKQNSLNSSPLLGAGDTVSNDFLKLESGVLKSKEEVTGRAKDRSVTPSSPVSPRQWYKRNRQPSYSEKLKGKDKENDWLSEGNVQPRNNSVSESDKIQALIRQSLLVTNELKPSTSKSIAIISENNDKASTINDKTSASNSKASTTDNHKRSHSFFSEGLKHSLSSSSCNSNTSTSQPSHSRFSFFSRSSDDSKRRSQVSMLANISALDREAAEIIEREHQRQKALRELENAKFYSDIEIPDLSPEHEYTEIIEQDQPEVETKRASTRELISLFNAIGNVTRVTVNTTFFNRDTASNLFSRSDKKFNVNCKPSPSNGRKEVFKKIENFDELQEWTESPRARRANQAEQRAKLRLGFGEPYRPSETDSEEGVTIEEIEDERVEKPESTRVAYKFHRSPSPSIPTILELSEHSSATTPASTLNPASELSSLASTPLSPQVPSAPTLSNPRSTPHIDQLVWACPQCTLDNLKWKFVCDACNFFRPFTIEMKPKTTLGLEYLPAASKTNERADDTGGILGTNASSSGAANETSAPTSSSEPGFCTRPSSSAAASRKAPYYMSDVLKSPDKQLSIIDRIKALPSTSILDPEPQASPKETAKKIMLKEQEKVEVKQESSKEMEELRKARLAFFDKTNREVNGKPEAQASNQPKEQTEGRVNGETKPCDTSDLRKLLREMKHSIPQSSNALVNNYAASTSGDDHEIKPYVKFENSKVLQRMKSTETSTSSSVSEHQKNSRSVCVAESVGLAESSKNVGVVVARSKDKGESSKVTNSSAPSNVKPTTPVVEGKTSSDKTEEVTKVTPVNGTKVIATKMKANESSQSETKVMTNINGPKCNEKLVNITNLKRPIITESVTQAKQNGPNVNGNMIGPLVNGPNLTNGIINSGPEHGAVKKTNNCLGFDDVEFDDNSLDRIKQEDEKKAEVYLIKSKTILEDILVKKPTSKVSISVQTNSSIVRKTEIVSTNPNRDAANVTVPVIEEHYKINPDGTLVTSLSKRNKIIGTGTFQLIRSRDFVGIEASKTGAGVFQQDSRHTYANVDDDSQSTSVSTCTSSTNCTSQVSPLPQDERTSNLIRSKCFADFKARFVSTNNNVNTVAVNRLLKRLEAAIANGEHHKAASLAKELARLKISCSVTRQNSVDENKSKNILVNMYVEDKVSHQGPIPLSVLSSMTVGQLKQKLEIEYEIPAKVQRWILGKSLGTNENATLEQMGVSENGTPVFLYLVAPEPPRLGASTGAIPSPMGIPGPSHVPLSPDTQTASTSFGTLNSAESSRASSLERDLSEHQHHTAHSVEEDYIVEEAEESTASSSFDFVPMKTGPTSSRFTELPNNPTRSSQPTSSQFTDFPIDNHRPSLNKQPSQNTPIQNTPQPSPTTFTPCPTRPFQNTPSKTSSPGNKQTASPPVSTISSTVSPSPPTSSQFTPISSKPSVSHASNDCSPSSITSANVSQISASSPSKFTPISSPSGAPPISASTSSSSTASNITLVPNSAPTSSTSTVSNMTLVLNTPHMIPSSSKVTSSPSSSKATPTSPISPVSPSSKATPTPSFSPPSSPDLPTLPLSSTLRVGWRCPLCTLMNSPTRPGCAVCDTERPLGYRVPQHYAMSPTEMSRLRNEEQIEKDVAAQKESNYNELVLLERAELVLNADNFECPICFLDCPPNNGAVLRECLHSFCKPCLSATIHYNSEVSVKCPYRDTSYACDSVIQEREIKALVSPVAYEQHLAKSVAHAEAQIQNAFHCKTPDCRGWCIFEDNVNEFRCPVCTHLNCLTCQAIHDGLNCKQYQDHMKADSESNQDARRTRDMLDEMVERGEAMVCPQCHVVLMKKWGCDWLRCSMCKTEICWVTRGPRWGPNGKGDTSAGCKCGINGIKCNYCH</sequence>
<evidence type="ECO:0000259" key="18">
    <source>
        <dbReference type="PROSITE" id="PS51873"/>
    </source>
</evidence>
<dbReference type="InterPro" id="IPR001841">
    <property type="entry name" value="Znf_RING"/>
</dbReference>
<dbReference type="Gene3D" id="2.30.30.380">
    <property type="entry name" value="Zn-finger domain of Sec23/24"/>
    <property type="match status" value="1"/>
</dbReference>
<accession>A0A8D8X0I8</accession>
<dbReference type="SUPFAM" id="SSF54236">
    <property type="entry name" value="Ubiquitin-like"/>
    <property type="match status" value="1"/>
</dbReference>
<evidence type="ECO:0000259" key="16">
    <source>
        <dbReference type="PROSITE" id="PS50089"/>
    </source>
</evidence>
<dbReference type="PANTHER" id="PTHR22770">
    <property type="entry name" value="UBIQUITIN CONJUGATING ENZYME 7 INTERACTING PROTEIN-RELATED"/>
    <property type="match status" value="1"/>
</dbReference>
<dbReference type="PROSITE" id="PS50199">
    <property type="entry name" value="ZF_RANBP2_2"/>
    <property type="match status" value="1"/>
</dbReference>
<keyword evidence="12" id="KW-0862">Zinc</keyword>
<feature type="compositionally biased region" description="Basic and acidic residues" evidence="14">
    <location>
        <begin position="922"/>
        <end position="936"/>
    </location>
</feature>
<feature type="region of interest" description="Disordered" evidence="14">
    <location>
        <begin position="987"/>
        <end position="1007"/>
    </location>
</feature>
<dbReference type="CDD" id="cd16633">
    <property type="entry name" value="mRING-HC-C3HC3D_RBR_HOIL1"/>
    <property type="match status" value="1"/>
</dbReference>
<feature type="domain" description="RING-type" evidence="18">
    <location>
        <begin position="1913"/>
        <end position="2141"/>
    </location>
</feature>
<evidence type="ECO:0000256" key="14">
    <source>
        <dbReference type="SAM" id="MobiDB-lite"/>
    </source>
</evidence>
<keyword evidence="10 13" id="KW-0863">Zinc-finger</keyword>
<feature type="compositionally biased region" description="Basic and acidic residues" evidence="14">
    <location>
        <begin position="307"/>
        <end position="318"/>
    </location>
</feature>
<dbReference type="GO" id="GO:0043130">
    <property type="term" value="F:ubiquitin binding"/>
    <property type="evidence" value="ECO:0007669"/>
    <property type="project" value="TreeGrafter"/>
</dbReference>
<feature type="compositionally biased region" description="Low complexity" evidence="14">
    <location>
        <begin position="1641"/>
        <end position="1651"/>
    </location>
</feature>
<feature type="domain" description="RanBP2-type" evidence="17">
    <location>
        <begin position="1836"/>
        <end position="1861"/>
    </location>
</feature>
<dbReference type="EMBL" id="HBUF01241793">
    <property type="protein sequence ID" value="CAG6677195.1"/>
    <property type="molecule type" value="Transcribed_RNA"/>
</dbReference>
<dbReference type="PANTHER" id="PTHR22770:SF13">
    <property type="entry name" value="RING-TYPE DOMAIN-CONTAINING PROTEIN"/>
    <property type="match status" value="1"/>
</dbReference>
<feature type="region of interest" description="Disordered" evidence="14">
    <location>
        <begin position="1502"/>
        <end position="1749"/>
    </location>
</feature>
<comment type="similarity">
    <text evidence="3">Belongs to the RBR family.</text>
</comment>
<dbReference type="Gene3D" id="3.30.40.10">
    <property type="entry name" value="Zinc/RING finger domain, C3HC4 (zinc finger)"/>
    <property type="match status" value="1"/>
</dbReference>
<feature type="compositionally biased region" description="Polar residues" evidence="14">
    <location>
        <begin position="791"/>
        <end position="810"/>
    </location>
</feature>
<evidence type="ECO:0000256" key="9">
    <source>
        <dbReference type="ARBA" id="ARBA00022737"/>
    </source>
</evidence>
<feature type="compositionally biased region" description="Polar residues" evidence="14">
    <location>
        <begin position="356"/>
        <end position="366"/>
    </location>
</feature>
<dbReference type="InterPro" id="IPR047557">
    <property type="entry name" value="Rcat_RBR_HOIL1"/>
</dbReference>
<feature type="domain" description="Ubiquitin-like" evidence="15">
    <location>
        <begin position="1420"/>
        <end position="1486"/>
    </location>
</feature>
<feature type="compositionally biased region" description="Low complexity" evidence="14">
    <location>
        <begin position="1779"/>
        <end position="1813"/>
    </location>
</feature>
<feature type="region of interest" description="Disordered" evidence="14">
    <location>
        <begin position="778"/>
        <end position="820"/>
    </location>
</feature>
<evidence type="ECO:0000256" key="1">
    <source>
        <dbReference type="ARBA" id="ARBA00001798"/>
    </source>
</evidence>
<evidence type="ECO:0000256" key="3">
    <source>
        <dbReference type="ARBA" id="ARBA00008278"/>
    </source>
</evidence>
<feature type="compositionally biased region" description="Basic and acidic residues" evidence="14">
    <location>
        <begin position="1060"/>
        <end position="1069"/>
    </location>
</feature>
<dbReference type="GO" id="GO:0061630">
    <property type="term" value="F:ubiquitin protein ligase activity"/>
    <property type="evidence" value="ECO:0007669"/>
    <property type="project" value="UniProtKB-EC"/>
</dbReference>
<dbReference type="PROSITE" id="PS50089">
    <property type="entry name" value="ZF_RING_2"/>
    <property type="match status" value="1"/>
</dbReference>
<evidence type="ECO:0000256" key="8">
    <source>
        <dbReference type="ARBA" id="ARBA00022723"/>
    </source>
</evidence>
<dbReference type="PROSITE" id="PS00518">
    <property type="entry name" value="ZF_RING_1"/>
    <property type="match status" value="1"/>
</dbReference>
<dbReference type="Gene3D" id="3.10.20.90">
    <property type="entry name" value="Phosphatidylinositol 3-kinase Catalytic Subunit, Chain A, domain 1"/>
    <property type="match status" value="1"/>
</dbReference>
<evidence type="ECO:0000256" key="6">
    <source>
        <dbReference type="ARBA" id="ARBA00022553"/>
    </source>
</evidence>
<feature type="compositionally biased region" description="Basic and acidic residues" evidence="14">
    <location>
        <begin position="341"/>
        <end position="351"/>
    </location>
</feature>
<protein>
    <recommendedName>
        <fullName evidence="5">RanBP-type and C3HC4-type zinc finger-containing protein 1</fullName>
        <ecNumber evidence="4">2.3.2.31</ecNumber>
    </recommendedName>
</protein>
<feature type="compositionally biased region" description="Polar residues" evidence="14">
    <location>
        <begin position="1695"/>
        <end position="1725"/>
    </location>
</feature>
<feature type="compositionally biased region" description="Polar residues" evidence="14">
    <location>
        <begin position="1587"/>
        <end position="1612"/>
    </location>
</feature>
<organism evidence="19">
    <name type="scientific">Cacopsylla melanoneura</name>
    <dbReference type="NCBI Taxonomy" id="428564"/>
    <lineage>
        <taxon>Eukaryota</taxon>
        <taxon>Metazoa</taxon>
        <taxon>Ecdysozoa</taxon>
        <taxon>Arthropoda</taxon>
        <taxon>Hexapoda</taxon>
        <taxon>Insecta</taxon>
        <taxon>Pterygota</taxon>
        <taxon>Neoptera</taxon>
        <taxon>Paraneoptera</taxon>
        <taxon>Hemiptera</taxon>
        <taxon>Sternorrhyncha</taxon>
        <taxon>Psylloidea</taxon>
        <taxon>Psyllidae</taxon>
        <taxon>Psyllinae</taxon>
        <taxon>Cacopsylla</taxon>
    </lineage>
</organism>
<feature type="region of interest" description="Disordered" evidence="14">
    <location>
        <begin position="208"/>
        <end position="260"/>
    </location>
</feature>
<dbReference type="SMART" id="SM00547">
    <property type="entry name" value="ZnF_RBZ"/>
    <property type="match status" value="2"/>
</dbReference>
<feature type="region of interest" description="Disordered" evidence="14">
    <location>
        <begin position="684"/>
        <end position="722"/>
    </location>
</feature>
<dbReference type="FunFam" id="3.30.40.10:FF:000137">
    <property type="entry name" value="RanBP-type and C3HC4-type zinc finger-containing protein 1"/>
    <property type="match status" value="1"/>
</dbReference>
<evidence type="ECO:0000256" key="4">
    <source>
        <dbReference type="ARBA" id="ARBA00012251"/>
    </source>
</evidence>
<dbReference type="InterPro" id="IPR017907">
    <property type="entry name" value="Znf_RING_CS"/>
</dbReference>
<dbReference type="SUPFAM" id="SSF90209">
    <property type="entry name" value="Ran binding protein zinc finger-like"/>
    <property type="match status" value="1"/>
</dbReference>
<dbReference type="EC" id="2.3.2.31" evidence="4"/>
<feature type="compositionally biased region" description="Acidic residues" evidence="14">
    <location>
        <begin position="1563"/>
        <end position="1572"/>
    </location>
</feature>
<keyword evidence="8" id="KW-0479">Metal-binding</keyword>
<feature type="region of interest" description="Disordered" evidence="14">
    <location>
        <begin position="1778"/>
        <end position="1826"/>
    </location>
</feature>
<dbReference type="InterPro" id="IPR000626">
    <property type="entry name" value="Ubiquitin-like_dom"/>
</dbReference>
<dbReference type="GO" id="GO:0009893">
    <property type="term" value="P:positive regulation of metabolic process"/>
    <property type="evidence" value="ECO:0007669"/>
    <property type="project" value="UniProtKB-ARBA"/>
</dbReference>
<keyword evidence="11" id="KW-0833">Ubl conjugation pathway</keyword>
<dbReference type="CDD" id="cd20345">
    <property type="entry name" value="BRcat_RBR_HOIL1"/>
    <property type="match status" value="1"/>
</dbReference>
<dbReference type="PROSITE" id="PS01358">
    <property type="entry name" value="ZF_RANBP2_1"/>
    <property type="match status" value="2"/>
</dbReference>
<keyword evidence="7" id="KW-0808">Transferase</keyword>
<keyword evidence="6" id="KW-0597">Phosphoprotein</keyword>
<dbReference type="GO" id="GO:0043161">
    <property type="term" value="P:proteasome-mediated ubiquitin-dependent protein catabolic process"/>
    <property type="evidence" value="ECO:0007669"/>
    <property type="project" value="TreeGrafter"/>
</dbReference>
<dbReference type="InterPro" id="IPR029071">
    <property type="entry name" value="Ubiquitin-like_domsf"/>
</dbReference>
<evidence type="ECO:0000259" key="15">
    <source>
        <dbReference type="PROSITE" id="PS50053"/>
    </source>
</evidence>
<evidence type="ECO:0000256" key="12">
    <source>
        <dbReference type="ARBA" id="ARBA00022833"/>
    </source>
</evidence>
<evidence type="ECO:0000256" key="13">
    <source>
        <dbReference type="PROSITE-ProRule" id="PRU00322"/>
    </source>
</evidence>
<dbReference type="UniPathway" id="UPA00143"/>
<dbReference type="InterPro" id="IPR036443">
    <property type="entry name" value="Znf_RanBP2_sf"/>
</dbReference>
<feature type="compositionally biased region" description="Low complexity" evidence="14">
    <location>
        <begin position="407"/>
        <end position="420"/>
    </location>
</feature>
<feature type="compositionally biased region" description="Polar residues" evidence="14">
    <location>
        <begin position="1038"/>
        <end position="1051"/>
    </location>
</feature>
<feature type="region of interest" description="Disordered" evidence="14">
    <location>
        <begin position="904"/>
        <end position="936"/>
    </location>
</feature>
<dbReference type="InterPro" id="IPR047558">
    <property type="entry name" value="BRcat_RBR_HOIL1"/>
</dbReference>
<feature type="compositionally biased region" description="Polar residues" evidence="14">
    <location>
        <begin position="1621"/>
        <end position="1635"/>
    </location>
</feature>